<name>Q2N926_ERYLH</name>
<dbReference type="eggNOG" id="ENOG502ZGZR">
    <property type="taxonomic scope" value="Bacteria"/>
</dbReference>
<dbReference type="STRING" id="314225.ELI_08615"/>
<evidence type="ECO:0000313" key="2">
    <source>
        <dbReference type="Proteomes" id="UP000008808"/>
    </source>
</evidence>
<evidence type="ECO:0000313" key="1">
    <source>
        <dbReference type="EMBL" id="ABC63815.1"/>
    </source>
</evidence>
<dbReference type="HOGENOM" id="CLU_1924337_0_0_5"/>
<keyword evidence="2" id="KW-1185">Reference proteome</keyword>
<dbReference type="EMBL" id="CP000157">
    <property type="protein sequence ID" value="ABC63815.1"/>
    <property type="molecule type" value="Genomic_DNA"/>
</dbReference>
<proteinExistence type="predicted"/>
<dbReference type="Proteomes" id="UP000008808">
    <property type="component" value="Chromosome"/>
</dbReference>
<reference evidence="2" key="1">
    <citation type="journal article" date="2009" name="J. Bacteriol.">
        <title>Complete genome sequence of Erythrobacter litoralis HTCC2594.</title>
        <authorList>
            <person name="Oh H.M."/>
            <person name="Giovannoni S.J."/>
            <person name="Ferriera S."/>
            <person name="Johnson J."/>
            <person name="Cho J.C."/>
        </authorList>
    </citation>
    <scope>NUCLEOTIDE SEQUENCE [LARGE SCALE GENOMIC DNA]</scope>
    <source>
        <strain evidence="2">HTCC2594</strain>
    </source>
</reference>
<accession>Q2N926</accession>
<dbReference type="KEGG" id="eli:ELI_08615"/>
<protein>
    <submittedName>
        <fullName evidence="1">Uncharacterized protein</fullName>
    </submittedName>
</protein>
<gene>
    <name evidence="1" type="ordered locus">ELI_08615</name>
</gene>
<sequence>MARKVMTRRGVIGTSTPVLGLRPIRSFLSRSTKLPKPDILTFSPFLRAPHMCSRMASTISSDSARLKPIFRLIASAKSARVSVPTDRDIGAPPLPVGATRIFLTYDRMRNRFHAASQRARKEKSFARARLA</sequence>
<organism evidence="1 2">
    <name type="scientific">Erythrobacter litoralis (strain HTCC2594)</name>
    <dbReference type="NCBI Taxonomy" id="314225"/>
    <lineage>
        <taxon>Bacteria</taxon>
        <taxon>Pseudomonadati</taxon>
        <taxon>Pseudomonadota</taxon>
        <taxon>Alphaproteobacteria</taxon>
        <taxon>Sphingomonadales</taxon>
        <taxon>Erythrobacteraceae</taxon>
        <taxon>Erythrobacter/Porphyrobacter group</taxon>
        <taxon>Erythrobacter</taxon>
    </lineage>
</organism>
<dbReference type="AlphaFoldDB" id="Q2N926"/>